<comment type="subcellular location">
    <subcellularLocation>
        <location evidence="1">Membrane</location>
        <topology evidence="1">Multi-pass membrane protein</topology>
    </subcellularLocation>
</comment>
<dbReference type="Pfam" id="PF00999">
    <property type="entry name" value="Na_H_Exchanger"/>
    <property type="match status" value="1"/>
</dbReference>
<feature type="domain" description="Cation/H+ exchanger transmembrane" evidence="11">
    <location>
        <begin position="44"/>
        <end position="123"/>
    </location>
</feature>
<keyword evidence="2" id="KW-0813">Transport</keyword>
<dbReference type="InterPro" id="IPR006153">
    <property type="entry name" value="Cation/H_exchanger_TM"/>
</dbReference>
<keyword evidence="6 10" id="KW-1133">Transmembrane helix</keyword>
<keyword evidence="3" id="KW-0633">Potassium transport</keyword>
<organism evidence="12 13">
    <name type="scientific">Coptis chinensis</name>
    <dbReference type="NCBI Taxonomy" id="261450"/>
    <lineage>
        <taxon>Eukaryota</taxon>
        <taxon>Viridiplantae</taxon>
        <taxon>Streptophyta</taxon>
        <taxon>Embryophyta</taxon>
        <taxon>Tracheophyta</taxon>
        <taxon>Spermatophyta</taxon>
        <taxon>Magnoliopsida</taxon>
        <taxon>Ranunculales</taxon>
        <taxon>Ranunculaceae</taxon>
        <taxon>Coptidoideae</taxon>
        <taxon>Coptis</taxon>
    </lineage>
</organism>
<dbReference type="GO" id="GO:1902600">
    <property type="term" value="P:proton transmembrane transport"/>
    <property type="evidence" value="ECO:0007669"/>
    <property type="project" value="InterPro"/>
</dbReference>
<dbReference type="InterPro" id="IPR038770">
    <property type="entry name" value="Na+/solute_symporter_sf"/>
</dbReference>
<dbReference type="GO" id="GO:0016020">
    <property type="term" value="C:membrane"/>
    <property type="evidence" value="ECO:0007669"/>
    <property type="project" value="UniProtKB-SubCell"/>
</dbReference>
<evidence type="ECO:0000256" key="9">
    <source>
        <dbReference type="ARBA" id="ARBA00038341"/>
    </source>
</evidence>
<keyword evidence="4 10" id="KW-0812">Transmembrane</keyword>
<name>A0A835H153_9MAGN</name>
<evidence type="ECO:0000259" key="11">
    <source>
        <dbReference type="Pfam" id="PF00999"/>
    </source>
</evidence>
<keyword evidence="13" id="KW-1185">Reference proteome</keyword>
<evidence type="ECO:0000256" key="3">
    <source>
        <dbReference type="ARBA" id="ARBA00022538"/>
    </source>
</evidence>
<dbReference type="GO" id="GO:0006885">
    <property type="term" value="P:regulation of pH"/>
    <property type="evidence" value="ECO:0007669"/>
    <property type="project" value="TreeGrafter"/>
</dbReference>
<keyword evidence="7" id="KW-0406">Ion transport</keyword>
<dbReference type="GO" id="GO:0015297">
    <property type="term" value="F:antiporter activity"/>
    <property type="evidence" value="ECO:0007669"/>
    <property type="project" value="InterPro"/>
</dbReference>
<dbReference type="OrthoDB" id="2687058at2759"/>
<keyword evidence="5" id="KW-0630">Potassium</keyword>
<accession>A0A835H153</accession>
<evidence type="ECO:0000256" key="8">
    <source>
        <dbReference type="ARBA" id="ARBA00023136"/>
    </source>
</evidence>
<evidence type="ECO:0000313" key="12">
    <source>
        <dbReference type="EMBL" id="KAF9591380.1"/>
    </source>
</evidence>
<dbReference type="GO" id="GO:0012505">
    <property type="term" value="C:endomembrane system"/>
    <property type="evidence" value="ECO:0007669"/>
    <property type="project" value="TreeGrafter"/>
</dbReference>
<evidence type="ECO:0000313" key="13">
    <source>
        <dbReference type="Proteomes" id="UP000631114"/>
    </source>
</evidence>
<evidence type="ECO:0000256" key="7">
    <source>
        <dbReference type="ARBA" id="ARBA00023065"/>
    </source>
</evidence>
<evidence type="ECO:0000256" key="10">
    <source>
        <dbReference type="SAM" id="Phobius"/>
    </source>
</evidence>
<dbReference type="PANTHER" id="PTHR32468">
    <property type="entry name" value="CATION/H + ANTIPORTER"/>
    <property type="match status" value="1"/>
</dbReference>
<feature type="transmembrane region" description="Helical" evidence="10">
    <location>
        <begin position="102"/>
        <end position="125"/>
    </location>
</feature>
<comment type="caution">
    <text evidence="12">The sequence shown here is derived from an EMBL/GenBank/DDBJ whole genome shotgun (WGS) entry which is preliminary data.</text>
</comment>
<comment type="similarity">
    <text evidence="9">Belongs to the monovalent cation:proton antiporter 2 (CPA2) transporter (TC 2.A.37) family. CHX (TC 2.A.37.4) subfamily.</text>
</comment>
<evidence type="ECO:0000256" key="5">
    <source>
        <dbReference type="ARBA" id="ARBA00022958"/>
    </source>
</evidence>
<proteinExistence type="inferred from homology"/>
<dbReference type="PANTHER" id="PTHR32468:SF164">
    <property type="entry name" value="OS05G0485000 PROTEIN"/>
    <property type="match status" value="1"/>
</dbReference>
<evidence type="ECO:0000256" key="1">
    <source>
        <dbReference type="ARBA" id="ARBA00004141"/>
    </source>
</evidence>
<evidence type="ECO:0000256" key="4">
    <source>
        <dbReference type="ARBA" id="ARBA00022692"/>
    </source>
</evidence>
<dbReference type="InterPro" id="IPR050794">
    <property type="entry name" value="CPA2_transporter"/>
</dbReference>
<protein>
    <recommendedName>
        <fullName evidence="11">Cation/H+ exchanger transmembrane domain-containing protein</fullName>
    </recommendedName>
</protein>
<dbReference type="Proteomes" id="UP000631114">
    <property type="component" value="Unassembled WGS sequence"/>
</dbReference>
<dbReference type="EMBL" id="JADFTS010000008">
    <property type="protein sequence ID" value="KAF9591380.1"/>
    <property type="molecule type" value="Genomic_DNA"/>
</dbReference>
<evidence type="ECO:0000256" key="6">
    <source>
        <dbReference type="ARBA" id="ARBA00022989"/>
    </source>
</evidence>
<dbReference type="GO" id="GO:0006813">
    <property type="term" value="P:potassium ion transport"/>
    <property type="evidence" value="ECO:0007669"/>
    <property type="project" value="UniProtKB-KW"/>
</dbReference>
<gene>
    <name evidence="12" type="ORF">IFM89_004065</name>
</gene>
<sequence length="154" mass="17489">MSHSIKRKQCICKRKRVWNSKVTQFNQDAQEDLTSENIYSNQGGIVLGPSVLGNYTWFKNSWFPLKSVVVLEKMKNLGLQYFLFLVEVELELAVIKRIGKKAVVIAHCGMVVPFLIGTVASSLMVDAQNKNYTSYLLSSWVLQSQSQHSQYLIA</sequence>
<keyword evidence="8 10" id="KW-0472">Membrane</keyword>
<dbReference type="AlphaFoldDB" id="A0A835H153"/>
<evidence type="ECO:0000256" key="2">
    <source>
        <dbReference type="ARBA" id="ARBA00022448"/>
    </source>
</evidence>
<reference evidence="12 13" key="1">
    <citation type="submission" date="2020-10" db="EMBL/GenBank/DDBJ databases">
        <title>The Coptis chinensis genome and diversification of protoberbering-type alkaloids.</title>
        <authorList>
            <person name="Wang B."/>
            <person name="Shu S."/>
            <person name="Song C."/>
            <person name="Liu Y."/>
        </authorList>
    </citation>
    <scope>NUCLEOTIDE SEQUENCE [LARGE SCALE GENOMIC DNA]</scope>
    <source>
        <strain evidence="12">HL-2020</strain>
        <tissue evidence="12">Leaf</tissue>
    </source>
</reference>
<dbReference type="Gene3D" id="1.20.1530.20">
    <property type="match status" value="1"/>
</dbReference>